<dbReference type="PANTHER" id="PTHR43182:SF1">
    <property type="entry name" value="COBALT-PRECORRIN-7 C(5)-METHYLTRANSFERASE"/>
    <property type="match status" value="1"/>
</dbReference>
<dbReference type="CDD" id="cd02440">
    <property type="entry name" value="AdoMet_MTases"/>
    <property type="match status" value="1"/>
</dbReference>
<reference evidence="7 8" key="1">
    <citation type="submission" date="2018-02" db="EMBL/GenBank/DDBJ databases">
        <title>Complete genome sequencing of Faecalibacterium prausnitzii strains isolated from the human gut.</title>
        <authorList>
            <person name="Fitzgerald B.C."/>
            <person name="Shkoporov A.N."/>
            <person name="Ross P.R."/>
            <person name="Hill C."/>
        </authorList>
    </citation>
    <scope>NUCLEOTIDE SEQUENCE [LARGE SCALE GENOMIC DNA]</scope>
    <source>
        <strain evidence="7 8">APC923/51-1</strain>
    </source>
</reference>
<dbReference type="InterPro" id="IPR014777">
    <property type="entry name" value="4pyrrole_Mease_sub1"/>
</dbReference>
<dbReference type="UniPathway" id="UPA00148"/>
<evidence type="ECO:0000256" key="5">
    <source>
        <dbReference type="ARBA" id="ARBA00022691"/>
    </source>
</evidence>
<evidence type="ECO:0000313" key="8">
    <source>
        <dbReference type="Proteomes" id="UP000251281"/>
    </source>
</evidence>
<dbReference type="SUPFAM" id="SSF53790">
    <property type="entry name" value="Tetrapyrrole methylase"/>
    <property type="match status" value="1"/>
</dbReference>
<comment type="pathway">
    <text evidence="1">Cofactor biosynthesis; adenosylcobalamin biosynthesis.</text>
</comment>
<dbReference type="InterPro" id="IPR012818">
    <property type="entry name" value="CbiE"/>
</dbReference>
<evidence type="ECO:0000313" key="7">
    <source>
        <dbReference type="EMBL" id="RAW60840.1"/>
    </source>
</evidence>
<evidence type="ECO:0000256" key="1">
    <source>
        <dbReference type="ARBA" id="ARBA00004953"/>
    </source>
</evidence>
<dbReference type="InterPro" id="IPR029063">
    <property type="entry name" value="SAM-dependent_MTases_sf"/>
</dbReference>
<dbReference type="Gene3D" id="3.30.950.10">
    <property type="entry name" value="Methyltransferase, Cobalt-precorrin-4 Transmethylase, Domain 2"/>
    <property type="match status" value="1"/>
</dbReference>
<dbReference type="GO" id="GO:0000179">
    <property type="term" value="F:rRNA (adenine-N6,N6-)-dimethyltransferase activity"/>
    <property type="evidence" value="ECO:0007669"/>
    <property type="project" value="InterPro"/>
</dbReference>
<dbReference type="Proteomes" id="UP000251281">
    <property type="component" value="Unassembled WGS sequence"/>
</dbReference>
<dbReference type="Gene3D" id="3.40.1010.10">
    <property type="entry name" value="Cobalt-precorrin-4 Transmethylase, Domain 1"/>
    <property type="match status" value="1"/>
</dbReference>
<name>A0A329UIH0_9FIRM</name>
<keyword evidence="3" id="KW-0489">Methyltransferase</keyword>
<keyword evidence="5" id="KW-0949">S-adenosyl-L-methionine</keyword>
<evidence type="ECO:0000256" key="2">
    <source>
        <dbReference type="ARBA" id="ARBA00022573"/>
    </source>
</evidence>
<dbReference type="PIRSF" id="PIRSF036428">
    <property type="entry name" value="CobL"/>
    <property type="match status" value="1"/>
</dbReference>
<feature type="domain" description="Tetrapyrrole methylase" evidence="6">
    <location>
        <begin position="1"/>
        <end position="189"/>
    </location>
</feature>
<keyword evidence="2" id="KW-0169">Cobalamin biosynthesis</keyword>
<dbReference type="SUPFAM" id="SSF53335">
    <property type="entry name" value="S-adenosyl-L-methionine-dependent methyltransferases"/>
    <property type="match status" value="1"/>
</dbReference>
<dbReference type="PROSITE" id="PS01131">
    <property type="entry name" value="RRNA_A_DIMETH"/>
    <property type="match status" value="1"/>
</dbReference>
<evidence type="ECO:0000256" key="4">
    <source>
        <dbReference type="ARBA" id="ARBA00022679"/>
    </source>
</evidence>
<dbReference type="InterPro" id="IPR000878">
    <property type="entry name" value="4pyrrol_Mease"/>
</dbReference>
<accession>A0A329UIH0</accession>
<dbReference type="Pfam" id="PF03602">
    <property type="entry name" value="Cons_hypoth95"/>
    <property type="match status" value="1"/>
</dbReference>
<dbReference type="NCBIfam" id="TIGR02467">
    <property type="entry name" value="CbiE"/>
    <property type="match status" value="1"/>
</dbReference>
<dbReference type="EMBL" id="PRLD01000001">
    <property type="protein sequence ID" value="RAW60840.1"/>
    <property type="molecule type" value="Genomic_DNA"/>
</dbReference>
<dbReference type="RefSeq" id="WP_112090057.1">
    <property type="nucleotide sequence ID" value="NZ_PRLD01000001.1"/>
</dbReference>
<evidence type="ECO:0000259" key="6">
    <source>
        <dbReference type="Pfam" id="PF00590"/>
    </source>
</evidence>
<organism evidence="7 8">
    <name type="scientific">Faecalibacterium prausnitzii</name>
    <dbReference type="NCBI Taxonomy" id="853"/>
    <lineage>
        <taxon>Bacteria</taxon>
        <taxon>Bacillati</taxon>
        <taxon>Bacillota</taxon>
        <taxon>Clostridia</taxon>
        <taxon>Eubacteriales</taxon>
        <taxon>Oscillospiraceae</taxon>
        <taxon>Faecalibacterium</taxon>
    </lineage>
</organism>
<evidence type="ECO:0000256" key="3">
    <source>
        <dbReference type="ARBA" id="ARBA00022603"/>
    </source>
</evidence>
<proteinExistence type="predicted"/>
<dbReference type="InterPro" id="IPR020596">
    <property type="entry name" value="rRNA_Ade_Mease_Trfase_CS"/>
</dbReference>
<protein>
    <submittedName>
        <fullName evidence="7">Cobalamin biosynthesis bifunctional protein CbiET</fullName>
    </submittedName>
</protein>
<dbReference type="CDD" id="cd11644">
    <property type="entry name" value="Precorrin-6Y-MT"/>
    <property type="match status" value="1"/>
</dbReference>
<dbReference type="InterPro" id="IPR050714">
    <property type="entry name" value="Cobalamin_biosynth_MTase"/>
</dbReference>
<comment type="caution">
    <text evidence="7">The sequence shown here is derived from an EMBL/GenBank/DDBJ whole genome shotgun (WGS) entry which is preliminary data.</text>
</comment>
<dbReference type="GO" id="GO:0008276">
    <property type="term" value="F:protein methyltransferase activity"/>
    <property type="evidence" value="ECO:0007669"/>
    <property type="project" value="InterPro"/>
</dbReference>
<dbReference type="Pfam" id="PF00590">
    <property type="entry name" value="TP_methylase"/>
    <property type="match status" value="1"/>
</dbReference>
<dbReference type="InterPro" id="IPR006365">
    <property type="entry name" value="Cbl_synth_CobL"/>
</dbReference>
<dbReference type="InterPro" id="IPR014776">
    <property type="entry name" value="4pyrrole_Mease_sub2"/>
</dbReference>
<dbReference type="Gene3D" id="3.40.50.150">
    <property type="entry name" value="Vaccinia Virus protein VP39"/>
    <property type="match status" value="1"/>
</dbReference>
<dbReference type="NCBIfam" id="TIGR02469">
    <property type="entry name" value="CbiT"/>
    <property type="match status" value="1"/>
</dbReference>
<dbReference type="InterPro" id="IPR035996">
    <property type="entry name" value="4pyrrol_Methylase_sf"/>
</dbReference>
<dbReference type="PANTHER" id="PTHR43182">
    <property type="entry name" value="COBALT-PRECORRIN-6B C(15)-METHYLTRANSFERASE (DECARBOXYLATING)"/>
    <property type="match status" value="1"/>
</dbReference>
<gene>
    <name evidence="7" type="ORF">C4N24_01645</name>
</gene>
<dbReference type="GO" id="GO:0009236">
    <property type="term" value="P:cobalamin biosynthetic process"/>
    <property type="evidence" value="ECO:0007669"/>
    <property type="project" value="UniProtKB-UniPathway"/>
</dbReference>
<sequence length="398" mass="41103">MISLIGMGSGCPESLTAQGLAALQGAGLILGAKRLLEHLPAGCTDNCKAVYKPEEILACLAAQPDTDTAILYSGDTGFYSGAAKLLPLLRTMGYSVRVLPGLSSVQLLAAAVGRPWQDWKLVSAHGRVCDPVTEVLSHPQVFFLTGGGDSPATLCSKLTAAGLGAAHALVGENLGTPAEAIRFGLARELAAQSFAPLSVLLIEREALPPRRTPGLPDDAFIRGAVPMTKQEVRAAALAKLAVTPTDNLWDVGAGTGSVSVELALSAHAGQVYAVECDPKACALIQQNREKFAAYNLTVIEGKAPEALDALPTPDAVFIGGTKGNMDTVINAVLHKNPAVRLCIAAIALETLSVAVAALTAHGLAAEVTQISVSRTKTAGSLHLLMANNPVFLITGART</sequence>
<dbReference type="InterPro" id="IPR014008">
    <property type="entry name" value="Cbl_synth_MTase_CbiT"/>
</dbReference>
<keyword evidence="4" id="KW-0808">Transferase</keyword>
<dbReference type="AlphaFoldDB" id="A0A329UIH0"/>